<gene>
    <name evidence="2" type="ORF">GXW79_18150</name>
</gene>
<evidence type="ECO:0000313" key="3">
    <source>
        <dbReference type="Proteomes" id="UP001196068"/>
    </source>
</evidence>
<keyword evidence="3" id="KW-1185">Reference proteome</keyword>
<feature type="non-terminal residue" evidence="2">
    <location>
        <position position="1"/>
    </location>
</feature>
<reference evidence="2" key="1">
    <citation type="submission" date="2020-01" db="EMBL/GenBank/DDBJ databases">
        <authorList>
            <person name="Rat A."/>
        </authorList>
    </citation>
    <scope>NUCLEOTIDE SEQUENCE</scope>
    <source>
        <strain evidence="2">LMG 28251</strain>
    </source>
</reference>
<dbReference type="Proteomes" id="UP001196068">
    <property type="component" value="Unassembled WGS sequence"/>
</dbReference>
<dbReference type="SUPFAM" id="SSF51445">
    <property type="entry name" value="(Trans)glycosidases"/>
    <property type="match status" value="1"/>
</dbReference>
<comment type="caution">
    <text evidence="2">The sequence shown here is derived from an EMBL/GenBank/DDBJ whole genome shotgun (WGS) entry which is preliminary data.</text>
</comment>
<dbReference type="AlphaFoldDB" id="A0AAF1JYK0"/>
<sequence>LPARGTAPSAPRPPSRARRPRSTREGTLSASLPWLRASGALLETASGQPVILRGLSATPADPPGAALGLLRRAGIGTGAACIWVDLIARPEITADSPALDAAIACHAETGAYTVLHTDAPLTLASRYADEPAVLFSLAGNAAALPALLAALRAVHPRALVLVPATADVLPGTVLRWDLADGLPARIAPTPHQPMLIAGWQPMRTSAFGNERLMQLCGRAGISWIAADAAPWMRIHRGVEDWSRAAHAVLRALVISAGFVAPGMA</sequence>
<reference evidence="2" key="2">
    <citation type="journal article" date="2021" name="Syst. Appl. Microbiol.">
        <title>Roseomonas hellenica sp. nov., isolated from roots of wild-growing Alkanna tinctoria.</title>
        <authorList>
            <person name="Rat A."/>
            <person name="Naranjo H.D."/>
            <person name="Lebbe L."/>
            <person name="Cnockaert M."/>
            <person name="Krigas N."/>
            <person name="Grigoriadou K."/>
            <person name="Maloupa E."/>
            <person name="Willems A."/>
        </authorList>
    </citation>
    <scope>NUCLEOTIDE SEQUENCE</scope>
    <source>
        <strain evidence="2">LMG 28251</strain>
    </source>
</reference>
<dbReference type="InterPro" id="IPR017853">
    <property type="entry name" value="GH"/>
</dbReference>
<organism evidence="2 3">
    <name type="scientific">Plastoroseomonas arctica</name>
    <dbReference type="NCBI Taxonomy" id="1509237"/>
    <lineage>
        <taxon>Bacteria</taxon>
        <taxon>Pseudomonadati</taxon>
        <taxon>Pseudomonadota</taxon>
        <taxon>Alphaproteobacteria</taxon>
        <taxon>Acetobacterales</taxon>
        <taxon>Acetobacteraceae</taxon>
        <taxon>Plastoroseomonas</taxon>
    </lineage>
</organism>
<proteinExistence type="predicted"/>
<feature type="region of interest" description="Disordered" evidence="1">
    <location>
        <begin position="1"/>
        <end position="29"/>
    </location>
</feature>
<accession>A0AAF1JYK0</accession>
<dbReference type="RefSeq" id="WP_211875872.1">
    <property type="nucleotide sequence ID" value="NZ_JAAEDH010000025.1"/>
</dbReference>
<name>A0AAF1JYK0_9PROT</name>
<evidence type="ECO:0000313" key="2">
    <source>
        <dbReference type="EMBL" id="MBR0657004.1"/>
    </source>
</evidence>
<dbReference type="EMBL" id="JAAEDH010000025">
    <property type="protein sequence ID" value="MBR0657004.1"/>
    <property type="molecule type" value="Genomic_DNA"/>
</dbReference>
<protein>
    <submittedName>
        <fullName evidence="2">Uncharacterized protein</fullName>
    </submittedName>
</protein>
<evidence type="ECO:0000256" key="1">
    <source>
        <dbReference type="SAM" id="MobiDB-lite"/>
    </source>
</evidence>